<reference evidence="2" key="1">
    <citation type="journal article" date="2015" name="Nat. Plants">
        <title>Genome expansion of Arabis alpina linked with retrotransposition and reduced symmetric DNA methylation.</title>
        <authorList>
            <person name="Willing E.M."/>
            <person name="Rawat V."/>
            <person name="Mandakova T."/>
            <person name="Maumus F."/>
            <person name="James G.V."/>
            <person name="Nordstroem K.J."/>
            <person name="Becker C."/>
            <person name="Warthmann N."/>
            <person name="Chica C."/>
            <person name="Szarzynska B."/>
            <person name="Zytnicki M."/>
            <person name="Albani M.C."/>
            <person name="Kiefer C."/>
            <person name="Bergonzi S."/>
            <person name="Castaings L."/>
            <person name="Mateos J.L."/>
            <person name="Berns M.C."/>
            <person name="Bujdoso N."/>
            <person name="Piofczyk T."/>
            <person name="de Lorenzo L."/>
            <person name="Barrero-Sicilia C."/>
            <person name="Mateos I."/>
            <person name="Piednoel M."/>
            <person name="Hagmann J."/>
            <person name="Chen-Min-Tao R."/>
            <person name="Iglesias-Fernandez R."/>
            <person name="Schuster S.C."/>
            <person name="Alonso-Blanco C."/>
            <person name="Roudier F."/>
            <person name="Carbonero P."/>
            <person name="Paz-Ares J."/>
            <person name="Davis S.J."/>
            <person name="Pecinka A."/>
            <person name="Quesneville H."/>
            <person name="Colot V."/>
            <person name="Lysak M.A."/>
            <person name="Weigel D."/>
            <person name="Coupland G."/>
            <person name="Schneeberger K."/>
        </authorList>
    </citation>
    <scope>NUCLEOTIDE SEQUENCE [LARGE SCALE GENOMIC DNA]</scope>
    <source>
        <strain evidence="2">cv. Pajares</strain>
    </source>
</reference>
<dbReference type="Proteomes" id="UP000029120">
    <property type="component" value="Chromosome 5"/>
</dbReference>
<name>A0A087GX61_ARAAL</name>
<organism evidence="1 2">
    <name type="scientific">Arabis alpina</name>
    <name type="common">Alpine rock-cress</name>
    <dbReference type="NCBI Taxonomy" id="50452"/>
    <lineage>
        <taxon>Eukaryota</taxon>
        <taxon>Viridiplantae</taxon>
        <taxon>Streptophyta</taxon>
        <taxon>Embryophyta</taxon>
        <taxon>Tracheophyta</taxon>
        <taxon>Spermatophyta</taxon>
        <taxon>Magnoliopsida</taxon>
        <taxon>eudicotyledons</taxon>
        <taxon>Gunneridae</taxon>
        <taxon>Pentapetalae</taxon>
        <taxon>rosids</taxon>
        <taxon>malvids</taxon>
        <taxon>Brassicales</taxon>
        <taxon>Brassicaceae</taxon>
        <taxon>Arabideae</taxon>
        <taxon>Arabis</taxon>
    </lineage>
</organism>
<proteinExistence type="predicted"/>
<dbReference type="EMBL" id="CM002873">
    <property type="protein sequence ID" value="KFK34463.1"/>
    <property type="molecule type" value="Genomic_DNA"/>
</dbReference>
<evidence type="ECO:0000313" key="2">
    <source>
        <dbReference type="Proteomes" id="UP000029120"/>
    </source>
</evidence>
<protein>
    <submittedName>
        <fullName evidence="1">Uncharacterized protein</fullName>
    </submittedName>
</protein>
<dbReference type="AlphaFoldDB" id="A0A087GX61"/>
<gene>
    <name evidence="1" type="ordered locus">AALP_Aa5g148700</name>
</gene>
<keyword evidence="2" id="KW-1185">Reference proteome</keyword>
<dbReference type="Gramene" id="KFK34463">
    <property type="protein sequence ID" value="KFK34463"/>
    <property type="gene ID" value="AALP_AA5G148700"/>
</dbReference>
<sequence>MDCSFFLAKIKDRKINNGISQTEFIMKPYEQDDNMNIIFVLVFHGVMEGLHQHWKDMKVAKQLFSNISNSSTCTSFHTSLHKPHTQHGNTL</sequence>
<accession>A0A087GX61</accession>
<evidence type="ECO:0000313" key="1">
    <source>
        <dbReference type="EMBL" id="KFK34463.1"/>
    </source>
</evidence>